<evidence type="ECO:0000313" key="3">
    <source>
        <dbReference type="EMBL" id="ORD94837.1"/>
    </source>
</evidence>
<dbReference type="Gene3D" id="3.90.70.200">
    <property type="entry name" value="Plus-3 domain"/>
    <property type="match status" value="1"/>
</dbReference>
<comment type="caution">
    <text evidence="3">The sequence shown here is derived from an EMBL/GenBank/DDBJ whole genome shotgun (WGS) entry which is preliminary data.</text>
</comment>
<dbReference type="EMBL" id="LWDP01000008">
    <property type="protein sequence ID" value="ORD94837.1"/>
    <property type="molecule type" value="Genomic_DNA"/>
</dbReference>
<dbReference type="GO" id="GO:0003677">
    <property type="term" value="F:DNA binding"/>
    <property type="evidence" value="ECO:0007669"/>
    <property type="project" value="InterPro"/>
</dbReference>
<organism evidence="3 4">
    <name type="scientific">Enterospora canceri</name>
    <dbReference type="NCBI Taxonomy" id="1081671"/>
    <lineage>
        <taxon>Eukaryota</taxon>
        <taxon>Fungi</taxon>
        <taxon>Fungi incertae sedis</taxon>
        <taxon>Microsporidia</taxon>
        <taxon>Enterocytozoonidae</taxon>
        <taxon>Enterospora</taxon>
    </lineage>
</organism>
<evidence type="ECO:0000256" key="1">
    <source>
        <dbReference type="SAM" id="Coils"/>
    </source>
</evidence>
<dbReference type="VEuPathDB" id="MicrosporidiaDB:ECANGB1_2233"/>
<dbReference type="Proteomes" id="UP000192639">
    <property type="component" value="Unassembled WGS sequence"/>
</dbReference>
<dbReference type="Pfam" id="PF03126">
    <property type="entry name" value="Plus-3"/>
    <property type="match status" value="1"/>
</dbReference>
<dbReference type="SUPFAM" id="SSF159042">
    <property type="entry name" value="Plus3-like"/>
    <property type="match status" value="1"/>
</dbReference>
<gene>
    <name evidence="3" type="ORF">ECANGB1_2233</name>
</gene>
<dbReference type="InterPro" id="IPR036128">
    <property type="entry name" value="Plus3-like_sf"/>
</dbReference>
<evidence type="ECO:0000313" key="4">
    <source>
        <dbReference type="Proteomes" id="UP000192639"/>
    </source>
</evidence>
<keyword evidence="4" id="KW-1185">Reference proteome</keyword>
<name>A0A1Y1S9H3_9MICR</name>
<accession>A0A1Y1S9H3</accession>
<dbReference type="InterPro" id="IPR004343">
    <property type="entry name" value="Plus-3_dom"/>
</dbReference>
<reference evidence="3 4" key="1">
    <citation type="journal article" date="2017" name="Environ. Microbiol.">
        <title>Decay of the glycolytic pathway and adaptation to intranuclear parasitism within Enterocytozoonidae microsporidia.</title>
        <authorList>
            <person name="Wiredu Boakye D."/>
            <person name="Jaroenlak P."/>
            <person name="Prachumwat A."/>
            <person name="Williams T.A."/>
            <person name="Bateman K.S."/>
            <person name="Itsathitphaisarn O."/>
            <person name="Sritunyalucksana K."/>
            <person name="Paszkiewicz K.H."/>
            <person name="Moore K.A."/>
            <person name="Stentiford G.D."/>
            <person name="Williams B.A."/>
        </authorList>
    </citation>
    <scope>NUCLEOTIDE SEQUENCE [LARGE SCALE GENOMIC DNA]</scope>
    <source>
        <strain evidence="3 4">GB1</strain>
    </source>
</reference>
<proteinExistence type="predicted"/>
<protein>
    <recommendedName>
        <fullName evidence="2">Plus3 domain-containing protein</fullName>
    </recommendedName>
</protein>
<evidence type="ECO:0000259" key="2">
    <source>
        <dbReference type="Pfam" id="PF03126"/>
    </source>
</evidence>
<feature type="domain" description="Plus3" evidence="2">
    <location>
        <begin position="81"/>
        <end position="176"/>
    </location>
</feature>
<dbReference type="AlphaFoldDB" id="A0A1Y1S9H3"/>
<sequence>MTREFEDKFKLTAEEDDMIRRMTPLEQEKYKARRHEEIQAEIDAERIKKANEENKSVFSSKPSEEIAVIKDDMNPIQQEFVLGRDTLIKGVFRSNFNLIKGLFVRVRINNTYRAGKILGVEEIPSYKLPKKKNQKDVYCNIGLTIDAGKRVINQWPIVNVSNSSLRQEEFETFVEEYSVTRELFAGILRKTKKAKEELTRNLTDLEITDYLNRKARANPRKESTTLLKMRLIKRRDNAIQRKNKKEAEEAQRELEEIEDQEYLERFKNIHDKEVLDQWMEKRREASVTSVKKLGEKEVEK</sequence>
<keyword evidence="1" id="KW-0175">Coiled coil</keyword>
<dbReference type="OrthoDB" id="166375at2759"/>
<feature type="coiled-coil region" evidence="1">
    <location>
        <begin position="188"/>
        <end position="260"/>
    </location>
</feature>